<dbReference type="InterPro" id="IPR024775">
    <property type="entry name" value="DinB-like"/>
</dbReference>
<evidence type="ECO:0000259" key="2">
    <source>
        <dbReference type="Pfam" id="PF12867"/>
    </source>
</evidence>
<gene>
    <name evidence="3" type="ORF">CYPRO_2627</name>
</gene>
<accession>A0A345UN17</accession>
<evidence type="ECO:0000313" key="4">
    <source>
        <dbReference type="Proteomes" id="UP000254808"/>
    </source>
</evidence>
<dbReference type="RefSeq" id="WP_240644758.1">
    <property type="nucleotide sequence ID" value="NZ_CP027806.1"/>
</dbReference>
<protein>
    <submittedName>
        <fullName evidence="3">DinB superfamily protein</fullName>
    </submittedName>
</protein>
<dbReference type="Gene3D" id="1.20.120.450">
    <property type="entry name" value="dinb family like domain"/>
    <property type="match status" value="1"/>
</dbReference>
<keyword evidence="1" id="KW-0175">Coiled coil</keyword>
<dbReference type="AlphaFoldDB" id="A0A345UN17"/>
<feature type="domain" description="DinB-like" evidence="2">
    <location>
        <begin position="47"/>
        <end position="147"/>
    </location>
</feature>
<dbReference type="InterPro" id="IPR034660">
    <property type="entry name" value="DinB/YfiT-like"/>
</dbReference>
<organism evidence="3 4">
    <name type="scientific">Cyclonatronum proteinivorum</name>
    <dbReference type="NCBI Taxonomy" id="1457365"/>
    <lineage>
        <taxon>Bacteria</taxon>
        <taxon>Pseudomonadati</taxon>
        <taxon>Balneolota</taxon>
        <taxon>Balneolia</taxon>
        <taxon>Balneolales</taxon>
        <taxon>Cyclonatronaceae</taxon>
        <taxon>Cyclonatronum</taxon>
    </lineage>
</organism>
<sequence>MQDQTFSKLFLSNIRYILMRDLDRLMAEVQAYENEADLWELRGDISNSPGTLCVHVAGNLNHFIGARLGNTGYVRDRPLEFSERGVSRAEILSRLEATRRMVDTVLSTLPPEKVTARYPEDKFPETPDTAFLLTHLTGHLTYHLGQVNYHRRMM</sequence>
<feature type="coiled-coil region" evidence="1">
    <location>
        <begin position="15"/>
        <end position="42"/>
    </location>
</feature>
<dbReference type="SUPFAM" id="SSF109854">
    <property type="entry name" value="DinB/YfiT-like putative metalloenzymes"/>
    <property type="match status" value="1"/>
</dbReference>
<dbReference type="Proteomes" id="UP000254808">
    <property type="component" value="Chromosome"/>
</dbReference>
<keyword evidence="4" id="KW-1185">Reference proteome</keyword>
<evidence type="ECO:0000256" key="1">
    <source>
        <dbReference type="SAM" id="Coils"/>
    </source>
</evidence>
<proteinExistence type="predicted"/>
<name>A0A345UN17_9BACT</name>
<dbReference type="KEGG" id="cprv:CYPRO_2627"/>
<reference evidence="3 4" key="1">
    <citation type="submission" date="2018-03" db="EMBL/GenBank/DDBJ databases">
        <title>Phenotypic and genomic properties of Cyclonatronum proteinivorum gen. nov., sp. nov., a haloalkaliphilic bacteroidete from soda lakes possessing Na+-translocating rhodopsin.</title>
        <authorList>
            <person name="Toshchakov S.V."/>
            <person name="Korzhenkov A."/>
            <person name="Samarov N.I."/>
            <person name="Kublanov I.V."/>
            <person name="Muntyan M.S."/>
            <person name="Sorokin D.Y."/>
        </authorList>
    </citation>
    <scope>NUCLEOTIDE SEQUENCE [LARGE SCALE GENOMIC DNA]</scope>
    <source>
        <strain evidence="3 4">Omega</strain>
    </source>
</reference>
<evidence type="ECO:0000313" key="3">
    <source>
        <dbReference type="EMBL" id="AXJ01869.1"/>
    </source>
</evidence>
<dbReference type="Pfam" id="PF12867">
    <property type="entry name" value="DinB_2"/>
    <property type="match status" value="1"/>
</dbReference>
<dbReference type="EMBL" id="CP027806">
    <property type="protein sequence ID" value="AXJ01869.1"/>
    <property type="molecule type" value="Genomic_DNA"/>
</dbReference>